<protein>
    <submittedName>
        <fullName evidence="1">Uncharacterized protein</fullName>
    </submittedName>
</protein>
<dbReference type="Pfam" id="PF20293">
    <property type="entry name" value="MC6"/>
    <property type="match status" value="1"/>
</dbReference>
<proteinExistence type="predicted"/>
<name>A0A2V3YED8_9FIRM</name>
<evidence type="ECO:0000313" key="1">
    <source>
        <dbReference type="EMBL" id="PXX57193.1"/>
    </source>
</evidence>
<evidence type="ECO:0000313" key="2">
    <source>
        <dbReference type="Proteomes" id="UP000248057"/>
    </source>
</evidence>
<organism evidence="1 2">
    <name type="scientific">Hungatella effluvii</name>
    <dbReference type="NCBI Taxonomy" id="1096246"/>
    <lineage>
        <taxon>Bacteria</taxon>
        <taxon>Bacillati</taxon>
        <taxon>Bacillota</taxon>
        <taxon>Clostridia</taxon>
        <taxon>Lachnospirales</taxon>
        <taxon>Lachnospiraceae</taxon>
        <taxon>Hungatella</taxon>
    </lineage>
</organism>
<accession>A0A2V3YED8</accession>
<dbReference type="GeneID" id="86059846"/>
<gene>
    <name evidence="1" type="ORF">DFR60_101501</name>
</gene>
<dbReference type="AlphaFoldDB" id="A0A2V3YED8"/>
<dbReference type="RefSeq" id="WP_110321468.1">
    <property type="nucleotide sequence ID" value="NZ_QJKD01000001.1"/>
</dbReference>
<dbReference type="EMBL" id="QJKD01000001">
    <property type="protein sequence ID" value="PXX57193.1"/>
    <property type="molecule type" value="Genomic_DNA"/>
</dbReference>
<dbReference type="Proteomes" id="UP000248057">
    <property type="component" value="Unassembled WGS sequence"/>
</dbReference>
<reference evidence="1 2" key="1">
    <citation type="submission" date="2018-05" db="EMBL/GenBank/DDBJ databases">
        <title>Genomic Encyclopedia of Type Strains, Phase IV (KMG-IV): sequencing the most valuable type-strain genomes for metagenomic binning, comparative biology and taxonomic classification.</title>
        <authorList>
            <person name="Goeker M."/>
        </authorList>
    </citation>
    <scope>NUCLEOTIDE SEQUENCE [LARGE SCALE GENOMIC DNA]</scope>
    <source>
        <strain evidence="1 2">DSM 24995</strain>
    </source>
</reference>
<comment type="caution">
    <text evidence="1">The sequence shown here is derived from an EMBL/GenBank/DDBJ whole genome shotgun (WGS) entry which is preliminary data.</text>
</comment>
<sequence>MIINKERDPALSLYYLGAVIIEILSENPNFLLDDLYDKVKEKINQNIHIDFFYYALDWLFIQSLIELQERRVIYVNRAVDCAQNDAC</sequence>
<dbReference type="InterPro" id="IPR046897">
    <property type="entry name" value="ABC-3C_MC6"/>
</dbReference>
<keyword evidence="2" id="KW-1185">Reference proteome</keyword>